<gene>
    <name evidence="2" type="ORF">GCM10009654_44230</name>
</gene>
<reference evidence="2 3" key="1">
    <citation type="journal article" date="2019" name="Int. J. Syst. Evol. Microbiol.">
        <title>The Global Catalogue of Microorganisms (GCM) 10K type strain sequencing project: providing services to taxonomists for standard genome sequencing and annotation.</title>
        <authorList>
            <consortium name="The Broad Institute Genomics Platform"/>
            <consortium name="The Broad Institute Genome Sequencing Center for Infectious Disease"/>
            <person name="Wu L."/>
            <person name="Ma J."/>
        </authorList>
    </citation>
    <scope>NUCLEOTIDE SEQUENCE [LARGE SCALE GENOMIC DNA]</scope>
    <source>
        <strain evidence="2 3">JCM 12696</strain>
    </source>
</reference>
<evidence type="ECO:0000313" key="3">
    <source>
        <dbReference type="Proteomes" id="UP001501371"/>
    </source>
</evidence>
<comment type="caution">
    <text evidence="2">The sequence shown here is derived from an EMBL/GenBank/DDBJ whole genome shotgun (WGS) entry which is preliminary data.</text>
</comment>
<name>A0ABN1UYN6_9ACTN</name>
<evidence type="ECO:0000256" key="1">
    <source>
        <dbReference type="SAM" id="MobiDB-lite"/>
    </source>
</evidence>
<sequence>MTCPHAGQAASPSAAVPAPVARVRAEAGAEAHDSVHGAVHGPLPARCPDARAPAAQGRDTRIPDVRHSPLVLT</sequence>
<organism evidence="2 3">
    <name type="scientific">Streptomyces hebeiensis</name>
    <dbReference type="NCBI Taxonomy" id="229486"/>
    <lineage>
        <taxon>Bacteria</taxon>
        <taxon>Bacillati</taxon>
        <taxon>Actinomycetota</taxon>
        <taxon>Actinomycetes</taxon>
        <taxon>Kitasatosporales</taxon>
        <taxon>Streptomycetaceae</taxon>
        <taxon>Streptomyces</taxon>
    </lineage>
</organism>
<feature type="compositionally biased region" description="Basic and acidic residues" evidence="1">
    <location>
        <begin position="58"/>
        <end position="67"/>
    </location>
</feature>
<feature type="compositionally biased region" description="Basic and acidic residues" evidence="1">
    <location>
        <begin position="24"/>
        <end position="35"/>
    </location>
</feature>
<evidence type="ECO:0000313" key="2">
    <source>
        <dbReference type="EMBL" id="GAA1182131.1"/>
    </source>
</evidence>
<feature type="region of interest" description="Disordered" evidence="1">
    <location>
        <begin position="24"/>
        <end position="73"/>
    </location>
</feature>
<proteinExistence type="predicted"/>
<keyword evidence="3" id="KW-1185">Reference proteome</keyword>
<dbReference type="Proteomes" id="UP001501371">
    <property type="component" value="Unassembled WGS sequence"/>
</dbReference>
<dbReference type="EMBL" id="BAAAKV010000041">
    <property type="protein sequence ID" value="GAA1182131.1"/>
    <property type="molecule type" value="Genomic_DNA"/>
</dbReference>
<feature type="compositionally biased region" description="Low complexity" evidence="1">
    <location>
        <begin position="42"/>
        <end position="55"/>
    </location>
</feature>
<protein>
    <submittedName>
        <fullName evidence="2">Uncharacterized protein</fullName>
    </submittedName>
</protein>
<accession>A0ABN1UYN6</accession>